<organism evidence="2 3">
    <name type="scientific">Prauserella flavalba</name>
    <dbReference type="NCBI Taxonomy" id="1477506"/>
    <lineage>
        <taxon>Bacteria</taxon>
        <taxon>Bacillati</taxon>
        <taxon>Actinomycetota</taxon>
        <taxon>Actinomycetes</taxon>
        <taxon>Pseudonocardiales</taxon>
        <taxon>Pseudonocardiaceae</taxon>
        <taxon>Prauserella</taxon>
    </lineage>
</organism>
<evidence type="ECO:0000256" key="1">
    <source>
        <dbReference type="SAM" id="Phobius"/>
    </source>
</evidence>
<reference evidence="2 3" key="1">
    <citation type="submission" date="2016-07" db="EMBL/GenBank/DDBJ databases">
        <title>Draft genome sequence of Prauserella sp. YIM 121212, isolated from alkaline soil.</title>
        <authorList>
            <person name="Ruckert C."/>
            <person name="Albersmeier A."/>
            <person name="Jiang C.-L."/>
            <person name="Jiang Y."/>
            <person name="Kalinowski J."/>
            <person name="Schneider O."/>
            <person name="Winkler A."/>
            <person name="Zotchev S.B."/>
        </authorList>
    </citation>
    <scope>NUCLEOTIDE SEQUENCE [LARGE SCALE GENOMIC DNA]</scope>
    <source>
        <strain evidence="2 3">YIM 121212</strain>
    </source>
</reference>
<feature type="transmembrane region" description="Helical" evidence="1">
    <location>
        <begin position="20"/>
        <end position="37"/>
    </location>
</feature>
<comment type="caution">
    <text evidence="2">The sequence shown here is derived from an EMBL/GenBank/DDBJ whole genome shotgun (WGS) entry which is preliminary data.</text>
</comment>
<dbReference type="Proteomes" id="UP000247892">
    <property type="component" value="Unassembled WGS sequence"/>
</dbReference>
<keyword evidence="1" id="KW-1133">Transmembrane helix</keyword>
<name>A0A318L9J4_9PSEU</name>
<accession>A0A318L9J4</accession>
<evidence type="ECO:0000313" key="3">
    <source>
        <dbReference type="Proteomes" id="UP000247892"/>
    </source>
</evidence>
<sequence length="142" mass="14042">MTSRATTAPTPPRDAGSVSVMVAVLVPALLLVLALVVDGSARLRAIARADALAAEAARAANTAVDTRSPAVSIDTTTAARTAADYLARAGYPGQVSVAGPRAVRVTVTVVEPTPIGLLGGTAEATGTALAELGVGTRTGDLP</sequence>
<keyword evidence="3" id="KW-1185">Reference proteome</keyword>
<proteinExistence type="predicted"/>
<dbReference type="EMBL" id="MASU01000024">
    <property type="protein sequence ID" value="PXY17745.1"/>
    <property type="molecule type" value="Genomic_DNA"/>
</dbReference>
<evidence type="ECO:0000313" key="2">
    <source>
        <dbReference type="EMBL" id="PXY17745.1"/>
    </source>
</evidence>
<keyword evidence="1" id="KW-0812">Transmembrane</keyword>
<dbReference type="AlphaFoldDB" id="A0A318L9J4"/>
<protein>
    <submittedName>
        <fullName evidence="2">Uncharacterized protein</fullName>
    </submittedName>
</protein>
<keyword evidence="1" id="KW-0472">Membrane</keyword>
<gene>
    <name evidence="2" type="ORF">BA062_36970</name>
</gene>